<evidence type="ECO:0000313" key="6">
    <source>
        <dbReference type="EMBL" id="CAF4010917.1"/>
    </source>
</evidence>
<evidence type="ECO:0000313" key="3">
    <source>
        <dbReference type="EMBL" id="CAF1042629.1"/>
    </source>
</evidence>
<dbReference type="OrthoDB" id="10029313at2759"/>
<dbReference type="Proteomes" id="UP000682733">
    <property type="component" value="Unassembled WGS sequence"/>
</dbReference>
<reference evidence="4" key="1">
    <citation type="submission" date="2021-02" db="EMBL/GenBank/DDBJ databases">
        <authorList>
            <person name="Nowell W R."/>
        </authorList>
    </citation>
    <scope>NUCLEOTIDE SEQUENCE</scope>
</reference>
<protein>
    <recommendedName>
        <fullName evidence="2">Reverse transcriptase domain-containing protein</fullName>
    </recommendedName>
</protein>
<organism evidence="4 7">
    <name type="scientific">Didymodactylos carnosus</name>
    <dbReference type="NCBI Taxonomy" id="1234261"/>
    <lineage>
        <taxon>Eukaryota</taxon>
        <taxon>Metazoa</taxon>
        <taxon>Spiralia</taxon>
        <taxon>Gnathifera</taxon>
        <taxon>Rotifera</taxon>
        <taxon>Eurotatoria</taxon>
        <taxon>Bdelloidea</taxon>
        <taxon>Philodinida</taxon>
        <taxon>Philodinidae</taxon>
        <taxon>Didymodactylos</taxon>
    </lineage>
</organism>
<feature type="compositionally biased region" description="Polar residues" evidence="1">
    <location>
        <begin position="1"/>
        <end position="20"/>
    </location>
</feature>
<dbReference type="Proteomes" id="UP000663829">
    <property type="component" value="Unassembled WGS sequence"/>
</dbReference>
<comment type="caution">
    <text evidence="4">The sequence shown here is derived from an EMBL/GenBank/DDBJ whole genome shotgun (WGS) entry which is preliminary data.</text>
</comment>
<dbReference type="EMBL" id="CAJOBC010012123">
    <property type="protein sequence ID" value="CAF4010917.1"/>
    <property type="molecule type" value="Genomic_DNA"/>
</dbReference>
<dbReference type="Proteomes" id="UP000677228">
    <property type="component" value="Unassembled WGS sequence"/>
</dbReference>
<dbReference type="InterPro" id="IPR000477">
    <property type="entry name" value="RT_dom"/>
</dbReference>
<feature type="region of interest" description="Disordered" evidence="1">
    <location>
        <begin position="46"/>
        <end position="170"/>
    </location>
</feature>
<sequence>MIDQSTTTTDQAKKTPSQDAQGRWYELLSPGQILTGQENGDIHILERPQQAMGVTTTIIQGKKKKKCRGNRKAQRQRRKLRRQEEKQQKKRNVVDTDDDLSGRNGEEEEDAQTSSGQSQPSTRGGTKRKRHELSHNDVRHLSQSLSQLSVSRQQVKKQPTAGAKDDGACHRRTADDVNQLVTGQFESISTTIKNCLRDHQMSATDDRAKRAFDALKELLQKLYSKPTGEKLTRTARRELKVLRSIRRILQNRPDIVIRRTDKCKVFYIGRARDFARTTEEYMSKTEAHQEITTGRCPLADILQAVQTLLSYLLSKNALTKKQCQNISPKLDQLEIAHYHGLPKPHKPGTLLRPIVASMHGPTTALSKFLNDLLAPIFLKVARQTTFVNGIYVVRQLAKYVADGHLTATTKFITADVTDLYTMIPRQGALVALARFCAKHSRWGKIGTLTIDPIMKMARLILDTNCFAYNEKYYRQVRGGAMGSAFTQVLANIYMLEWEQDLIQYQSTKSEIYRR</sequence>
<gene>
    <name evidence="4" type="ORF">GPM918_LOCUS25859</name>
    <name evidence="3" type="ORF">OVA965_LOCUS16561</name>
    <name evidence="6" type="ORF">SRO942_LOCUS25920</name>
    <name evidence="5" type="ORF">TMI583_LOCUS16571</name>
</gene>
<dbReference type="PANTHER" id="PTHR21301">
    <property type="entry name" value="REVERSE TRANSCRIPTASE"/>
    <property type="match status" value="1"/>
</dbReference>
<feature type="region of interest" description="Disordered" evidence="1">
    <location>
        <begin position="1"/>
        <end position="23"/>
    </location>
</feature>
<evidence type="ECO:0000313" key="4">
    <source>
        <dbReference type="EMBL" id="CAF1245237.1"/>
    </source>
</evidence>
<evidence type="ECO:0000259" key="2">
    <source>
        <dbReference type="PROSITE" id="PS50878"/>
    </source>
</evidence>
<proteinExistence type="predicted"/>
<feature type="domain" description="Reverse transcriptase" evidence="2">
    <location>
        <begin position="322"/>
        <end position="514"/>
    </location>
</feature>
<evidence type="ECO:0000313" key="7">
    <source>
        <dbReference type="Proteomes" id="UP000663829"/>
    </source>
</evidence>
<dbReference type="Proteomes" id="UP000681722">
    <property type="component" value="Unassembled WGS sequence"/>
</dbReference>
<feature type="compositionally biased region" description="Low complexity" evidence="1">
    <location>
        <begin position="141"/>
        <end position="158"/>
    </location>
</feature>
<keyword evidence="7" id="KW-1185">Reference proteome</keyword>
<dbReference type="AlphaFoldDB" id="A0A814ZR46"/>
<feature type="compositionally biased region" description="Polar residues" evidence="1">
    <location>
        <begin position="112"/>
        <end position="124"/>
    </location>
</feature>
<dbReference type="PANTHER" id="PTHR21301:SF10">
    <property type="entry name" value="REVERSE TRANSCRIPTASE DOMAIN-CONTAINING PROTEIN"/>
    <property type="match status" value="1"/>
</dbReference>
<dbReference type="EMBL" id="CAJOBA010007734">
    <property type="protein sequence ID" value="CAF3810740.1"/>
    <property type="molecule type" value="Genomic_DNA"/>
</dbReference>
<dbReference type="PROSITE" id="PS50878">
    <property type="entry name" value="RT_POL"/>
    <property type="match status" value="1"/>
</dbReference>
<feature type="compositionally biased region" description="Basic residues" evidence="1">
    <location>
        <begin position="61"/>
        <end position="81"/>
    </location>
</feature>
<dbReference type="EMBL" id="CAJNOQ010010187">
    <property type="protein sequence ID" value="CAF1245237.1"/>
    <property type="molecule type" value="Genomic_DNA"/>
</dbReference>
<evidence type="ECO:0000313" key="5">
    <source>
        <dbReference type="EMBL" id="CAF3810740.1"/>
    </source>
</evidence>
<accession>A0A814ZR46</accession>
<dbReference type="EMBL" id="CAJNOK010007722">
    <property type="protein sequence ID" value="CAF1042629.1"/>
    <property type="molecule type" value="Genomic_DNA"/>
</dbReference>
<evidence type="ECO:0000256" key="1">
    <source>
        <dbReference type="SAM" id="MobiDB-lite"/>
    </source>
</evidence>
<name>A0A814ZR46_9BILA</name>